<evidence type="ECO:0000256" key="1">
    <source>
        <dbReference type="SAM" id="Phobius"/>
    </source>
</evidence>
<proteinExistence type="predicted"/>
<evidence type="ECO:0000313" key="2">
    <source>
        <dbReference type="EMBL" id="SPD87039.1"/>
    </source>
</evidence>
<keyword evidence="1" id="KW-0812">Transmembrane</keyword>
<organism evidence="2 3">
    <name type="scientific">Micropruina glycogenica</name>
    <dbReference type="NCBI Taxonomy" id="75385"/>
    <lineage>
        <taxon>Bacteria</taxon>
        <taxon>Bacillati</taxon>
        <taxon>Actinomycetota</taxon>
        <taxon>Actinomycetes</taxon>
        <taxon>Propionibacteriales</taxon>
        <taxon>Nocardioidaceae</taxon>
        <taxon>Micropruina</taxon>
    </lineage>
</organism>
<gene>
    <name evidence="2" type="ORF">MPLG2_2009</name>
</gene>
<keyword evidence="1" id="KW-0472">Membrane</keyword>
<dbReference type="Pfam" id="PF11298">
    <property type="entry name" value="DUF3099"/>
    <property type="match status" value="1"/>
</dbReference>
<dbReference type="Proteomes" id="UP000238164">
    <property type="component" value="Chromosome 1"/>
</dbReference>
<dbReference type="KEGG" id="mgg:MPLG2_2009"/>
<dbReference type="InterPro" id="IPR021449">
    <property type="entry name" value="DUF3099"/>
</dbReference>
<keyword evidence="1" id="KW-1133">Transmembrane helix</keyword>
<reference evidence="2 3" key="1">
    <citation type="submission" date="2018-02" db="EMBL/GenBank/DDBJ databases">
        <authorList>
            <person name="Cohen D.B."/>
            <person name="Kent A.D."/>
        </authorList>
    </citation>
    <scope>NUCLEOTIDE SEQUENCE [LARGE SCALE GENOMIC DNA]</scope>
    <source>
        <strain evidence="2">1</strain>
    </source>
</reference>
<name>A0A2N9JI11_9ACTN</name>
<evidence type="ECO:0008006" key="4">
    <source>
        <dbReference type="Google" id="ProtNLM"/>
    </source>
</evidence>
<evidence type="ECO:0000313" key="3">
    <source>
        <dbReference type="Proteomes" id="UP000238164"/>
    </source>
</evidence>
<protein>
    <recommendedName>
        <fullName evidence="4">DUF3099 domain-containing protein</fullName>
    </recommendedName>
</protein>
<sequence>MLITNARQPKSLDAEQRNKRYLISMAVRVACFLGGVAAPTPWNWVLFAGAAVIPPIAVMLANAVDLRRPQENADDVTPARPELEVDTVIRGTVED</sequence>
<dbReference type="AlphaFoldDB" id="A0A2N9JI11"/>
<feature type="transmembrane region" description="Helical" evidence="1">
    <location>
        <begin position="21"/>
        <end position="38"/>
    </location>
</feature>
<dbReference type="EMBL" id="LT985188">
    <property type="protein sequence ID" value="SPD87039.1"/>
    <property type="molecule type" value="Genomic_DNA"/>
</dbReference>
<keyword evidence="3" id="KW-1185">Reference proteome</keyword>
<feature type="transmembrane region" description="Helical" evidence="1">
    <location>
        <begin position="44"/>
        <end position="64"/>
    </location>
</feature>
<accession>A0A2N9JI11</accession>